<dbReference type="AlphaFoldDB" id="A0A4Q9DV28"/>
<comment type="subcellular location">
    <subcellularLocation>
        <location evidence="2">Cytoplasm</location>
    </subcellularLocation>
</comment>
<comment type="similarity">
    <text evidence="2">Belongs to the UPF0291 family.</text>
</comment>
<dbReference type="RefSeq" id="WP_131012629.1">
    <property type="nucleotide sequence ID" value="NZ_SIRE01000005.1"/>
</dbReference>
<evidence type="ECO:0000313" key="4">
    <source>
        <dbReference type="Proteomes" id="UP000293142"/>
    </source>
</evidence>
<dbReference type="Proteomes" id="UP000293142">
    <property type="component" value="Unassembled WGS sequence"/>
</dbReference>
<name>A0A4Q9DV28_9BACL</name>
<dbReference type="Pfam" id="PF05979">
    <property type="entry name" value="DUF896"/>
    <property type="match status" value="1"/>
</dbReference>
<dbReference type="PANTHER" id="PTHR37300">
    <property type="entry name" value="UPF0291 PROTEIN CBO2609/CLC_2481"/>
    <property type="match status" value="1"/>
</dbReference>
<reference evidence="3 4" key="1">
    <citation type="submission" date="2019-02" db="EMBL/GenBank/DDBJ databases">
        <title>Paenibacillus sp. nov., isolated from surface-sterilized tissue of Thalictrum simplex L.</title>
        <authorList>
            <person name="Tuo L."/>
        </authorList>
    </citation>
    <scope>NUCLEOTIDE SEQUENCE [LARGE SCALE GENOMIC DNA]</scope>
    <source>
        <strain evidence="3 4">N2SHLJ1</strain>
    </source>
</reference>
<dbReference type="EMBL" id="SIRE01000005">
    <property type="protein sequence ID" value="TBL80215.1"/>
    <property type="molecule type" value="Genomic_DNA"/>
</dbReference>
<evidence type="ECO:0000256" key="1">
    <source>
        <dbReference type="ARBA" id="ARBA00022490"/>
    </source>
</evidence>
<accession>A0A4Q9DV28</accession>
<keyword evidence="1 2" id="KW-0963">Cytoplasm</keyword>
<dbReference type="HAMAP" id="MF_01103">
    <property type="entry name" value="UPF0291"/>
    <property type="match status" value="1"/>
</dbReference>
<dbReference type="PANTHER" id="PTHR37300:SF1">
    <property type="entry name" value="UPF0291 PROTEIN YNZC"/>
    <property type="match status" value="1"/>
</dbReference>
<proteinExistence type="inferred from homology"/>
<evidence type="ECO:0000313" key="3">
    <source>
        <dbReference type="EMBL" id="TBL80215.1"/>
    </source>
</evidence>
<dbReference type="InterPro" id="IPR009242">
    <property type="entry name" value="DUF896"/>
</dbReference>
<comment type="caution">
    <text evidence="3">The sequence shown here is derived from an EMBL/GenBank/DDBJ whole genome shotgun (WGS) entry which is preliminary data.</text>
</comment>
<dbReference type="GO" id="GO:0005737">
    <property type="term" value="C:cytoplasm"/>
    <property type="evidence" value="ECO:0007669"/>
    <property type="project" value="UniProtKB-SubCell"/>
</dbReference>
<protein>
    <recommendedName>
        <fullName evidence="2">UPF0291 protein EYB31_07275</fullName>
    </recommendedName>
</protein>
<sequence>MSEGNLDYIERINELARKAKTVGLTDEEIVERNELRKRYINAFKNSLRDQLDNIKFVDKDEPDSDPN</sequence>
<dbReference type="OrthoDB" id="390105at2"/>
<dbReference type="Gene3D" id="1.10.287.540">
    <property type="entry name" value="Helix hairpin bin"/>
    <property type="match status" value="1"/>
</dbReference>
<keyword evidence="4" id="KW-1185">Reference proteome</keyword>
<evidence type="ECO:0000256" key="2">
    <source>
        <dbReference type="HAMAP-Rule" id="MF_01103"/>
    </source>
</evidence>
<dbReference type="SUPFAM" id="SSF158221">
    <property type="entry name" value="YnzC-like"/>
    <property type="match status" value="1"/>
</dbReference>
<gene>
    <name evidence="3" type="ORF">EYB31_07275</name>
</gene>
<organism evidence="3 4">
    <name type="scientific">Paenibacillus thalictri</name>
    <dbReference type="NCBI Taxonomy" id="2527873"/>
    <lineage>
        <taxon>Bacteria</taxon>
        <taxon>Bacillati</taxon>
        <taxon>Bacillota</taxon>
        <taxon>Bacilli</taxon>
        <taxon>Bacillales</taxon>
        <taxon>Paenibacillaceae</taxon>
        <taxon>Paenibacillus</taxon>
    </lineage>
</organism>